<evidence type="ECO:0000256" key="3">
    <source>
        <dbReference type="ARBA" id="ARBA00019824"/>
    </source>
</evidence>
<reference evidence="12" key="2">
    <citation type="submission" date="2021-01" db="EMBL/GenBank/DDBJ databases">
        <authorList>
            <person name="Schikora-Tamarit M.A."/>
        </authorList>
    </citation>
    <scope>NUCLEOTIDE SEQUENCE</scope>
    <source>
        <strain evidence="12">NCAIM Y.01608</strain>
    </source>
</reference>
<keyword evidence="13" id="KW-1185">Reference proteome</keyword>
<dbReference type="InterPro" id="IPR038239">
    <property type="entry name" value="Clp1_N_sf"/>
</dbReference>
<dbReference type="GO" id="GO:0005849">
    <property type="term" value="C:mRNA cleavage factor complex"/>
    <property type="evidence" value="ECO:0007669"/>
    <property type="project" value="UniProtKB-UniRule"/>
</dbReference>
<comment type="function">
    <text evidence="8">Required for endonucleolytic cleavage during polyadenylation-dependent pre-mRNA 3'-end formation.</text>
</comment>
<protein>
    <recommendedName>
        <fullName evidence="3">Polynucleotide 5'-hydroxyl-kinase GRC3</fullName>
    </recommendedName>
    <alternativeName>
        <fullName evidence="2">Polynucleotide 5'-hydroxyl-kinase grc3</fullName>
    </alternativeName>
</protein>
<dbReference type="Pfam" id="PF16575">
    <property type="entry name" value="CLP1_P"/>
    <property type="match status" value="1"/>
</dbReference>
<keyword evidence="6 8" id="KW-0067">ATP-binding</keyword>
<feature type="binding site" evidence="8">
    <location>
        <position position="34"/>
    </location>
    <ligand>
        <name>ATP</name>
        <dbReference type="ChEBI" id="CHEBI:30616"/>
    </ligand>
</feature>
<accession>A0A9P8T6Z7</accession>
<dbReference type="GO" id="GO:0005524">
    <property type="term" value="F:ATP binding"/>
    <property type="evidence" value="ECO:0007669"/>
    <property type="project" value="UniProtKB-UniRule"/>
</dbReference>
<evidence type="ECO:0000256" key="2">
    <source>
        <dbReference type="ARBA" id="ARBA00018706"/>
    </source>
</evidence>
<evidence type="ECO:0000313" key="13">
    <source>
        <dbReference type="Proteomes" id="UP000788993"/>
    </source>
</evidence>
<evidence type="ECO:0000256" key="5">
    <source>
        <dbReference type="ARBA" id="ARBA00022741"/>
    </source>
</evidence>
<organism evidence="12 13">
    <name type="scientific">Ogataea polymorpha</name>
    <dbReference type="NCBI Taxonomy" id="460523"/>
    <lineage>
        <taxon>Eukaryota</taxon>
        <taxon>Fungi</taxon>
        <taxon>Dikarya</taxon>
        <taxon>Ascomycota</taxon>
        <taxon>Saccharomycotina</taxon>
        <taxon>Pichiomycetes</taxon>
        <taxon>Pichiales</taxon>
        <taxon>Pichiaceae</taxon>
        <taxon>Ogataea</taxon>
    </lineage>
</organism>
<gene>
    <name evidence="8" type="primary">CLP1</name>
    <name evidence="12" type="ORF">OGATHE_003148</name>
</gene>
<dbReference type="Pfam" id="PF16573">
    <property type="entry name" value="CLP1_N"/>
    <property type="match status" value="1"/>
</dbReference>
<keyword evidence="5 8" id="KW-0547">Nucleotide-binding</keyword>
<feature type="domain" description="Clp1 C-terminal" evidence="9">
    <location>
        <begin position="332"/>
        <end position="470"/>
    </location>
</feature>
<dbReference type="InterPro" id="IPR010655">
    <property type="entry name" value="Clp1_C"/>
</dbReference>
<sequence length="470" mass="53022">MATFDPSILQSILNKTKTESSESANIVEVPPFQEWRFEVAAKDKLKLKLVDGTAEIFGTELSPNIEYAFQGSIKLCVFSYSGCKLHFWNCQPLSEYVSEESCVGQYLTLHLGLEKQRVVEGPRVLVIGGKDSGKTALCRTLASYAEKQDHQPMLVNLNPRDFQFVIPGNLSATAISDLLNVENVALGESVATGPSFYHQKQPLAKTFGLEKFSDNVKLYRYLIQQLGKSVRRRLDNDLKVKKSGVIVDTPAFTIKEYDIIEEIVASFNINVLLIVGSERLLVDFKKKMQNPAVTLLKLNKSSGCVDKDDKYERELQQRSIKEYFYGIDRLQLSPYSITVNLKDFIFVRPKETEHVNLSFLSGDLADDDEAPRETVNFKQLAERVKNPGSDTLSNSILSLMDDSQIDTLKYLNSNDDDENLIKPLLDSSSLGFCYVQNCNDEKGKLTLLVPSPVQQLPTRTLLLTQFRYHE</sequence>
<dbReference type="OrthoDB" id="258143at2759"/>
<evidence type="ECO:0000256" key="1">
    <source>
        <dbReference type="ARBA" id="ARBA00004123"/>
    </source>
</evidence>
<dbReference type="Proteomes" id="UP000788993">
    <property type="component" value="Unassembled WGS sequence"/>
</dbReference>
<dbReference type="InterPro" id="IPR032324">
    <property type="entry name" value="Clp1_N"/>
</dbReference>
<dbReference type="HAMAP" id="MF_03035">
    <property type="entry name" value="Clp1"/>
    <property type="match status" value="1"/>
</dbReference>
<feature type="domain" description="Clp1 P-loop" evidence="11">
    <location>
        <begin position="128"/>
        <end position="326"/>
    </location>
</feature>
<dbReference type="Gene3D" id="3.40.50.300">
    <property type="entry name" value="P-loop containing nucleotide triphosphate hydrolases"/>
    <property type="match status" value="1"/>
</dbReference>
<dbReference type="Gene3D" id="2.40.30.330">
    <property type="entry name" value="Pre-mRNA cleavage complex subunit Clp1, C-terminal domain"/>
    <property type="match status" value="1"/>
</dbReference>
<evidence type="ECO:0000256" key="6">
    <source>
        <dbReference type="ARBA" id="ARBA00022840"/>
    </source>
</evidence>
<evidence type="ECO:0000259" key="9">
    <source>
        <dbReference type="Pfam" id="PF06807"/>
    </source>
</evidence>
<comment type="caution">
    <text evidence="12">The sequence shown here is derived from an EMBL/GenBank/DDBJ whole genome shotgun (WGS) entry which is preliminary data.</text>
</comment>
<keyword evidence="4 8" id="KW-0507">mRNA processing</keyword>
<dbReference type="SUPFAM" id="SSF52540">
    <property type="entry name" value="P-loop containing nucleoside triphosphate hydrolases"/>
    <property type="match status" value="1"/>
</dbReference>
<name>A0A9P8T6Z7_9ASCO</name>
<dbReference type="EMBL" id="JAEUBD010001062">
    <property type="protein sequence ID" value="KAH3667625.1"/>
    <property type="molecule type" value="Genomic_DNA"/>
</dbReference>
<dbReference type="InterPro" id="IPR032319">
    <property type="entry name" value="CLP1_P"/>
</dbReference>
<dbReference type="AlphaFoldDB" id="A0A9P8T6Z7"/>
<dbReference type="InterPro" id="IPR027417">
    <property type="entry name" value="P-loop_NTPase"/>
</dbReference>
<evidence type="ECO:0000259" key="10">
    <source>
        <dbReference type="Pfam" id="PF16573"/>
    </source>
</evidence>
<dbReference type="GO" id="GO:0006388">
    <property type="term" value="P:tRNA splicing, via endonucleolytic cleavage and ligation"/>
    <property type="evidence" value="ECO:0007669"/>
    <property type="project" value="TreeGrafter"/>
</dbReference>
<feature type="domain" description="Clp1 N-terminal" evidence="10">
    <location>
        <begin position="29"/>
        <end position="118"/>
    </location>
</feature>
<comment type="subcellular location">
    <subcellularLocation>
        <location evidence="1 8">Nucleus</location>
    </subcellularLocation>
</comment>
<dbReference type="Gene3D" id="2.60.120.1030">
    <property type="entry name" value="Clp1, DNA binding domain"/>
    <property type="match status" value="1"/>
</dbReference>
<dbReference type="PANTHER" id="PTHR12755:SF6">
    <property type="entry name" value="POLYRIBONUCLEOTIDE 5'-HYDROXYL-KINASE CLP1"/>
    <property type="match status" value="1"/>
</dbReference>
<feature type="binding site" evidence="8">
    <location>
        <begin position="131"/>
        <end position="136"/>
    </location>
    <ligand>
        <name>ATP</name>
        <dbReference type="ChEBI" id="CHEBI:30616"/>
    </ligand>
</feature>
<evidence type="ECO:0000256" key="8">
    <source>
        <dbReference type="HAMAP-Rule" id="MF_03035"/>
    </source>
</evidence>
<feature type="binding site" evidence="8">
    <location>
        <position position="74"/>
    </location>
    <ligand>
        <name>ATP</name>
        <dbReference type="ChEBI" id="CHEBI:30616"/>
    </ligand>
</feature>
<dbReference type="PANTHER" id="PTHR12755">
    <property type="entry name" value="CLEAVAGE/POLYADENYLATION FACTOR IA SUBUNIT CLP1P"/>
    <property type="match status" value="1"/>
</dbReference>
<reference evidence="12" key="1">
    <citation type="journal article" date="2021" name="Open Biol.">
        <title>Shared evolutionary footprints suggest mitochondrial oxidative damage underlies multiple complex I losses in fungi.</title>
        <authorList>
            <person name="Schikora-Tamarit M.A."/>
            <person name="Marcet-Houben M."/>
            <person name="Nosek J."/>
            <person name="Gabaldon T."/>
        </authorList>
    </citation>
    <scope>NUCLEOTIDE SEQUENCE</scope>
    <source>
        <strain evidence="12">NCAIM Y.01608</strain>
    </source>
</reference>
<proteinExistence type="inferred from homology"/>
<dbReference type="InterPro" id="IPR028606">
    <property type="entry name" value="Clp1"/>
</dbReference>
<evidence type="ECO:0000256" key="4">
    <source>
        <dbReference type="ARBA" id="ARBA00022664"/>
    </source>
</evidence>
<keyword evidence="7 8" id="KW-0539">Nucleus</keyword>
<dbReference type="GO" id="GO:0031124">
    <property type="term" value="P:mRNA 3'-end processing"/>
    <property type="evidence" value="ECO:0007669"/>
    <property type="project" value="UniProtKB-UniRule"/>
</dbReference>
<evidence type="ECO:0000259" key="11">
    <source>
        <dbReference type="Pfam" id="PF16575"/>
    </source>
</evidence>
<dbReference type="InterPro" id="IPR045116">
    <property type="entry name" value="Clp1/Grc3"/>
</dbReference>
<evidence type="ECO:0000313" key="12">
    <source>
        <dbReference type="EMBL" id="KAH3667625.1"/>
    </source>
</evidence>
<evidence type="ECO:0000256" key="7">
    <source>
        <dbReference type="ARBA" id="ARBA00023242"/>
    </source>
</evidence>
<dbReference type="GO" id="GO:0051731">
    <property type="term" value="F:polynucleotide 5'-hydroxyl-kinase activity"/>
    <property type="evidence" value="ECO:0007669"/>
    <property type="project" value="InterPro"/>
</dbReference>
<comment type="similarity">
    <text evidence="8">Belongs to the Clp1 family. Clp1 subfamily.</text>
</comment>
<comment type="subunit">
    <text evidence="8">Component of a pre-mRNA cleavage factor complex. Interacts directly with PCF11.</text>
</comment>
<dbReference type="InterPro" id="IPR038238">
    <property type="entry name" value="Clp1_C_sf"/>
</dbReference>
<dbReference type="Pfam" id="PF06807">
    <property type="entry name" value="Clp1"/>
    <property type="match status" value="1"/>
</dbReference>